<evidence type="ECO:0000256" key="1">
    <source>
        <dbReference type="ARBA" id="ARBA00004123"/>
    </source>
</evidence>
<dbReference type="GO" id="GO:0006357">
    <property type="term" value="P:regulation of transcription by RNA polymerase II"/>
    <property type="evidence" value="ECO:0007669"/>
    <property type="project" value="TreeGrafter"/>
</dbReference>
<evidence type="ECO:0000256" key="3">
    <source>
        <dbReference type="ARBA" id="ARBA00012187"/>
    </source>
</evidence>
<dbReference type="GO" id="GO:0032259">
    <property type="term" value="P:methylation"/>
    <property type="evidence" value="ECO:0007669"/>
    <property type="project" value="UniProtKB-KW"/>
</dbReference>
<keyword evidence="5" id="KW-0489">Methyltransferase</keyword>
<comment type="caution">
    <text evidence="14">The sequence shown here is derived from an EMBL/GenBank/DDBJ whole genome shotgun (WGS) entry which is preliminary data.</text>
</comment>
<organism evidence="14 15">
    <name type="scientific">Photinus pyralis</name>
    <name type="common">Common eastern firefly</name>
    <name type="synonym">Lampyris pyralis</name>
    <dbReference type="NCBI Taxonomy" id="7054"/>
    <lineage>
        <taxon>Eukaryota</taxon>
        <taxon>Metazoa</taxon>
        <taxon>Ecdysozoa</taxon>
        <taxon>Arthropoda</taxon>
        <taxon>Hexapoda</taxon>
        <taxon>Insecta</taxon>
        <taxon>Pterygota</taxon>
        <taxon>Neoptera</taxon>
        <taxon>Endopterygota</taxon>
        <taxon>Coleoptera</taxon>
        <taxon>Polyphaga</taxon>
        <taxon>Elateriformia</taxon>
        <taxon>Elateroidea</taxon>
        <taxon>Lampyridae</taxon>
        <taxon>Lampyrinae</taxon>
        <taxon>Photinus</taxon>
    </lineage>
</organism>
<dbReference type="InterPro" id="IPR001214">
    <property type="entry name" value="SET_dom"/>
</dbReference>
<evidence type="ECO:0000256" key="9">
    <source>
        <dbReference type="ARBA" id="ARBA00023015"/>
    </source>
</evidence>
<gene>
    <name evidence="14" type="ORF">PPYR_02821</name>
</gene>
<keyword evidence="11" id="KW-0539">Nucleus</keyword>
<keyword evidence="6" id="KW-0808">Transferase</keyword>
<dbReference type="InterPro" id="IPR016858">
    <property type="entry name" value="KMT5A-like"/>
</dbReference>
<evidence type="ECO:0000259" key="13">
    <source>
        <dbReference type="PROSITE" id="PS50280"/>
    </source>
</evidence>
<dbReference type="GO" id="GO:0005634">
    <property type="term" value="C:nucleus"/>
    <property type="evidence" value="ECO:0007669"/>
    <property type="project" value="UniProtKB-SubCell"/>
</dbReference>
<dbReference type="CDD" id="cd10528">
    <property type="entry name" value="SET_SETD8"/>
    <property type="match status" value="1"/>
</dbReference>
<keyword evidence="9" id="KW-0805">Transcription regulation</keyword>
<evidence type="ECO:0000313" key="14">
    <source>
        <dbReference type="EMBL" id="KAB0791021.1"/>
    </source>
</evidence>
<dbReference type="EC" id="2.1.1.361" evidence="3"/>
<dbReference type="InParanoid" id="A0A5N4A156"/>
<keyword evidence="10" id="KW-0804">Transcription</keyword>
<evidence type="ECO:0000256" key="6">
    <source>
        <dbReference type="ARBA" id="ARBA00022679"/>
    </source>
</evidence>
<dbReference type="EMBL" id="VVIM01000011">
    <property type="protein sequence ID" value="KAB0791021.1"/>
    <property type="molecule type" value="Genomic_DNA"/>
</dbReference>
<keyword evidence="8" id="KW-0156">Chromatin regulator</keyword>
<dbReference type="Pfam" id="PF00856">
    <property type="entry name" value="SET"/>
    <property type="match status" value="1"/>
</dbReference>
<keyword evidence="4" id="KW-0158">Chromosome</keyword>
<keyword evidence="15" id="KW-1185">Reference proteome</keyword>
<protein>
    <recommendedName>
        <fullName evidence="3">[histone H4]-lysine(20) N-methyltransferase</fullName>
        <ecNumber evidence="3">2.1.1.361</ecNumber>
    </recommendedName>
</protein>
<evidence type="ECO:0000313" key="15">
    <source>
        <dbReference type="Proteomes" id="UP000327044"/>
    </source>
</evidence>
<evidence type="ECO:0000256" key="10">
    <source>
        <dbReference type="ARBA" id="ARBA00023163"/>
    </source>
</evidence>
<dbReference type="AlphaFoldDB" id="A0A5N4A156"/>
<sequence>MQRSVMIKRTFKKDDHSKKFLNCRYERYQQNREGRRVIDDLLSAKRITMVKGRRVKALVANTCTTGVRNCYPTRRKVKNGGVVKDLDNCITSYFNKIVDSDDDFKDDCKISSGYDAKEALLMVVEESILNSTSRASTPHRIQLNSDEDKKFVKGNLIRSNLNGKLAVESIDNHKLTEYFPIRRSERKTKRTVLEEKRKNLEQLLRDGIEEGLKVTYFEGKGRGVVAAKPFSRGDFVVEYSGELLDVTAAKIREAKYAEDETTGCYMYYFKYLNQQYCIDATAESGRLGRLVNHSRNGNLITRTVSVDGYPHLILLAKDDIAVGEEISYDYGDRSRESLKNHPWLAF</sequence>
<evidence type="ECO:0000256" key="4">
    <source>
        <dbReference type="ARBA" id="ARBA00022454"/>
    </source>
</evidence>
<dbReference type="SUPFAM" id="SSF82199">
    <property type="entry name" value="SET domain"/>
    <property type="match status" value="1"/>
</dbReference>
<comment type="subcellular location">
    <subcellularLocation>
        <location evidence="2">Chromosome</location>
    </subcellularLocation>
    <subcellularLocation>
        <location evidence="1">Nucleus</location>
    </subcellularLocation>
</comment>
<dbReference type="InterPro" id="IPR051760">
    <property type="entry name" value="KMT5A"/>
</dbReference>
<dbReference type="PANTHER" id="PTHR46167:SF1">
    <property type="entry name" value="N-LYSINE METHYLTRANSFERASE KMT5A"/>
    <property type="match status" value="1"/>
</dbReference>
<dbReference type="PROSITE" id="PS51571">
    <property type="entry name" value="SAM_MT43_PR_SET"/>
    <property type="match status" value="1"/>
</dbReference>
<reference evidence="14 15" key="1">
    <citation type="journal article" date="2018" name="Elife">
        <title>Firefly genomes illuminate parallel origins of bioluminescence in beetles.</title>
        <authorList>
            <person name="Fallon T.R."/>
            <person name="Lower S.E."/>
            <person name="Chang C.H."/>
            <person name="Bessho-Uehara M."/>
            <person name="Martin G.J."/>
            <person name="Bewick A.J."/>
            <person name="Behringer M."/>
            <person name="Debat H.J."/>
            <person name="Wong I."/>
            <person name="Day J.C."/>
            <person name="Suvorov A."/>
            <person name="Silva C.J."/>
            <person name="Stanger-Hall K.F."/>
            <person name="Hall D.W."/>
            <person name="Schmitz R.J."/>
            <person name="Nelson D.R."/>
            <person name="Lewis S.M."/>
            <person name="Shigenobu S."/>
            <person name="Bybee S.M."/>
            <person name="Larracuente A.M."/>
            <person name="Oba Y."/>
            <person name="Weng J.K."/>
        </authorList>
    </citation>
    <scope>NUCLEOTIDE SEQUENCE [LARGE SCALE GENOMIC DNA]</scope>
    <source>
        <strain evidence="14">1611_PpyrPB1</strain>
        <tissue evidence="14">Whole body</tissue>
    </source>
</reference>
<dbReference type="InterPro" id="IPR046341">
    <property type="entry name" value="SET_dom_sf"/>
</dbReference>
<feature type="domain" description="SET" evidence="13">
    <location>
        <begin position="210"/>
        <end position="331"/>
    </location>
</feature>
<dbReference type="GO" id="GO:0043516">
    <property type="term" value="P:regulation of DNA damage response, signal transduction by p53 class mediator"/>
    <property type="evidence" value="ECO:0007669"/>
    <property type="project" value="TreeGrafter"/>
</dbReference>
<dbReference type="GO" id="GO:0005700">
    <property type="term" value="C:polytene chromosome"/>
    <property type="evidence" value="ECO:0007669"/>
    <property type="project" value="TreeGrafter"/>
</dbReference>
<proteinExistence type="predicted"/>
<accession>A0A5N4A156</accession>
<evidence type="ECO:0000256" key="7">
    <source>
        <dbReference type="ARBA" id="ARBA00022691"/>
    </source>
</evidence>
<evidence type="ECO:0000256" key="2">
    <source>
        <dbReference type="ARBA" id="ARBA00004286"/>
    </source>
</evidence>
<dbReference type="Gene3D" id="2.170.270.10">
    <property type="entry name" value="SET domain"/>
    <property type="match status" value="1"/>
</dbReference>
<evidence type="ECO:0000256" key="11">
    <source>
        <dbReference type="ARBA" id="ARBA00023242"/>
    </source>
</evidence>
<name>A0A5N4A156_PHOPY</name>
<comment type="catalytic activity">
    <reaction evidence="12">
        <text>L-lysyl(20)-[histone H4] + S-adenosyl-L-methionine = N(6)-methyl-L-lysyl(20)-[histone H4] + S-adenosyl-L-homocysteine + H(+)</text>
        <dbReference type="Rhea" id="RHEA:60344"/>
        <dbReference type="Rhea" id="RHEA-COMP:15554"/>
        <dbReference type="Rhea" id="RHEA-COMP:15555"/>
        <dbReference type="ChEBI" id="CHEBI:15378"/>
        <dbReference type="ChEBI" id="CHEBI:29969"/>
        <dbReference type="ChEBI" id="CHEBI:57856"/>
        <dbReference type="ChEBI" id="CHEBI:59789"/>
        <dbReference type="ChEBI" id="CHEBI:61929"/>
        <dbReference type="EC" id="2.1.1.361"/>
    </reaction>
</comment>
<keyword evidence="7" id="KW-0949">S-adenosyl-L-methionine</keyword>
<evidence type="ECO:0000256" key="12">
    <source>
        <dbReference type="ARBA" id="ARBA00047784"/>
    </source>
</evidence>
<evidence type="ECO:0000256" key="5">
    <source>
        <dbReference type="ARBA" id="ARBA00022603"/>
    </source>
</evidence>
<dbReference type="GO" id="GO:0140944">
    <property type="term" value="F:histone H4K20 monomethyltransferase activity"/>
    <property type="evidence" value="ECO:0007669"/>
    <property type="project" value="UniProtKB-EC"/>
</dbReference>
<dbReference type="SMART" id="SM00317">
    <property type="entry name" value="SET"/>
    <property type="match status" value="1"/>
</dbReference>
<dbReference type="Proteomes" id="UP000327044">
    <property type="component" value="Unassembled WGS sequence"/>
</dbReference>
<dbReference type="PANTHER" id="PTHR46167">
    <property type="entry name" value="N-LYSINE METHYLTRANSFERASE KMT5A"/>
    <property type="match status" value="1"/>
</dbReference>
<evidence type="ECO:0000256" key="8">
    <source>
        <dbReference type="ARBA" id="ARBA00022853"/>
    </source>
</evidence>
<dbReference type="PROSITE" id="PS50280">
    <property type="entry name" value="SET"/>
    <property type="match status" value="1"/>
</dbReference>
<dbReference type="InterPro" id="IPR047266">
    <property type="entry name" value="KMT5A-like_SET"/>
</dbReference>